<sequence>MPASLQSLLQHPEFRARLVVPDGSRAAREVSVSWAHSSDLADPTPWLEAGQLLLTDGAQFADVDERFTSEYVRRLVEHDIHALGFAIGVIHPAIPRALIAACAEHGLALIEIGRETLFISIIRFVAGEIAAESRARVQWSLDAHRSIARAALSSDGLGAILIELSAQLDCWVALFDSTGAPLHVPGLSAPPAELRQAVEAAAYETLVKGARAGLSIIHSDVGISLQTIGQRGRLRGVLAVGTSGPLDPAGHEVVESVIGIASIVLEQRRELDAARRQLRTGLLELLMAGEWEVASRTAASVWGGLPAEPIVVTTIAGEGLSPSALDELELEAVRSDRGFFYAERGGDVLLIAGATTPPELRSLIARHGMTAGTSSRVSWADLRLGVSEATHAARAASPADPVVDYESLAERGLRGLLRVAGGESVARTLLAPVLRLRQPERTVLLETVRVWLEHHGAWDPAARALHVHRHTVKNRVETAERMLGVDLGDFAVRAEIWSAIELVGVDPESS</sequence>
<dbReference type="InterPro" id="IPR051448">
    <property type="entry name" value="CdaR-like_regulators"/>
</dbReference>
<dbReference type="AlphaFoldDB" id="A0AB39BBY2"/>
<accession>A0AB39BBY2</accession>
<dbReference type="Pfam" id="PF13556">
    <property type="entry name" value="HTH_30"/>
    <property type="match status" value="1"/>
</dbReference>
<dbReference type="InterPro" id="IPR042070">
    <property type="entry name" value="PucR_C-HTH_sf"/>
</dbReference>
<feature type="domain" description="Purine catabolism PurC-like" evidence="1">
    <location>
        <begin position="8"/>
        <end position="129"/>
    </location>
</feature>
<evidence type="ECO:0000259" key="2">
    <source>
        <dbReference type="Pfam" id="PF13556"/>
    </source>
</evidence>
<dbReference type="RefSeq" id="WP_368496201.1">
    <property type="nucleotide sequence ID" value="NZ_CP162511.1"/>
</dbReference>
<dbReference type="PANTHER" id="PTHR33744">
    <property type="entry name" value="CARBOHYDRATE DIACID REGULATOR"/>
    <property type="match status" value="1"/>
</dbReference>
<reference evidence="3" key="1">
    <citation type="submission" date="2024-05" db="EMBL/GenBank/DDBJ databases">
        <title>Herbiconiux sp. A18JL235.</title>
        <authorList>
            <person name="Zhang G."/>
        </authorList>
    </citation>
    <scope>NUCLEOTIDE SEQUENCE</scope>
    <source>
        <strain evidence="3">A18JL235</strain>
    </source>
</reference>
<evidence type="ECO:0000313" key="3">
    <source>
        <dbReference type="EMBL" id="XDI03783.1"/>
    </source>
</evidence>
<dbReference type="Pfam" id="PF07905">
    <property type="entry name" value="PucR"/>
    <property type="match status" value="1"/>
</dbReference>
<feature type="domain" description="PucR C-terminal helix-turn-helix" evidence="2">
    <location>
        <begin position="444"/>
        <end position="501"/>
    </location>
</feature>
<gene>
    <name evidence="3" type="ORF">ABFY20_10505</name>
</gene>
<name>A0AB39BBY2_9MICO</name>
<evidence type="ECO:0000259" key="1">
    <source>
        <dbReference type="Pfam" id="PF07905"/>
    </source>
</evidence>
<dbReference type="Gene3D" id="1.10.10.2840">
    <property type="entry name" value="PucR C-terminal helix-turn-helix domain"/>
    <property type="match status" value="1"/>
</dbReference>
<dbReference type="PANTHER" id="PTHR33744:SF1">
    <property type="entry name" value="DNA-BINDING TRANSCRIPTIONAL ACTIVATOR ADER"/>
    <property type="match status" value="1"/>
</dbReference>
<dbReference type="InterPro" id="IPR025736">
    <property type="entry name" value="PucR_C-HTH_dom"/>
</dbReference>
<protein>
    <submittedName>
        <fullName evidence="3">PucR family transcriptional regulator</fullName>
    </submittedName>
</protein>
<dbReference type="EMBL" id="CP162511">
    <property type="protein sequence ID" value="XDI03783.1"/>
    <property type="molecule type" value="Genomic_DNA"/>
</dbReference>
<organism evidence="3">
    <name type="scientific">Herbiconiux sp. A18JL235</name>
    <dbReference type="NCBI Taxonomy" id="3152363"/>
    <lineage>
        <taxon>Bacteria</taxon>
        <taxon>Bacillati</taxon>
        <taxon>Actinomycetota</taxon>
        <taxon>Actinomycetes</taxon>
        <taxon>Micrococcales</taxon>
        <taxon>Microbacteriaceae</taxon>
        <taxon>Herbiconiux</taxon>
    </lineage>
</organism>
<dbReference type="InterPro" id="IPR012914">
    <property type="entry name" value="PucR_dom"/>
</dbReference>
<proteinExistence type="predicted"/>